<feature type="transmembrane region" description="Helical" evidence="10">
    <location>
        <begin position="516"/>
        <end position="535"/>
    </location>
</feature>
<name>A0AAV2YAS7_9STRA</name>
<feature type="transmembrane region" description="Helical" evidence="10">
    <location>
        <begin position="2305"/>
        <end position="2323"/>
    </location>
</feature>
<feature type="transmembrane region" description="Helical" evidence="10">
    <location>
        <begin position="479"/>
        <end position="496"/>
    </location>
</feature>
<dbReference type="InterPro" id="IPR000595">
    <property type="entry name" value="cNMP-bd_dom"/>
</dbReference>
<dbReference type="InterPro" id="IPR014710">
    <property type="entry name" value="RmlC-like_jellyroll"/>
</dbReference>
<dbReference type="CDD" id="cd00038">
    <property type="entry name" value="CAP_ED"/>
    <property type="match status" value="4"/>
</dbReference>
<feature type="transmembrane region" description="Helical" evidence="10">
    <location>
        <begin position="582"/>
        <end position="602"/>
    </location>
</feature>
<keyword evidence="7" id="KW-1071">Ligand-gated ion channel</keyword>
<accession>A0AAV2YAS7</accession>
<keyword evidence="13" id="KW-1185">Reference proteome</keyword>
<comment type="subcellular location">
    <subcellularLocation>
        <location evidence="1">Membrane</location>
        <topology evidence="1">Multi-pass membrane protein</topology>
    </subcellularLocation>
</comment>
<evidence type="ECO:0000313" key="12">
    <source>
        <dbReference type="EMBL" id="DAZ92647.1"/>
    </source>
</evidence>
<dbReference type="GO" id="GO:0005221">
    <property type="term" value="F:intracellularly cyclic nucleotide-activated monoatomic cation channel activity"/>
    <property type="evidence" value="ECO:0007669"/>
    <property type="project" value="InterPro"/>
</dbReference>
<sequence>MERRILNIHVDAARGSGSDESPGSPNDVALMPKASGADEDNLAAKRARRTEIEKKSRMRRQSQVKGMQAELQQLERTCAQLTSSVQQKRHEDSAREGESSRMSELKHSYLHLVKEAKALRKERARLREMLHYDQLFHDTIRSLATQFAGDDVSSWVASAHAQFDEVAPEKCFDLMRESYQVISNFQVGNGFVTSGASFMGWKDKRRLETSTMHFSFTKTFPCRDLLKLMTDAWNMFCDEEAMRKTIFTAAIDVNLQTLQVINDDIIIIHRTTHYRAMGKRFHTVYVLFRLQTDDGYTLCFRTIPAPGIQNSLEENESWIELFHWIHINRVMDEHGDQVGSEVVFGGSIAGGVLKFATHWMMELIMTVVRWENACISPMRGGCNIAIAAAMTTMRHMSASTPPTLQHVNESFRSARRLSRTGSSDQIVHELRNAFDPNSHAIQLWHQVLLVALVYEAFLLPFALAFFLPTQALEQTAQFQLFYVCELLFLVDFYVRFNTGFYENGNVLRDKHQVRMKYMSGGFVLDALAILPLALFPIHLSAHVARAWLECHKILRVWRLPSYFANLDDLYSKHFVFLKVLKLFAAVIFVSHVVACLRIYFAADPSEVDENPWLPPKVQGDNNTSSKYLMAMFWSFGLLSGIFQGELPQGIWDCIFAIGVCLAGFGLLAFVSATLFMLSKSESNQAIIADARITQLRHMLSYHRVPANIQDEAVEYVKRHYTDAESIDREVMRLLCPSIAKDIQIELLKGMVAKIPLFRGCDEQFIVALTSLLELISLPAHYTLFNAGDPGDAMYVVNSGALNILVNGVKVRELRKGSFFGEVSVFAQRPRSATIVTMSYCTLYKLSRFHIERVLEGYPHFAALISNAVDEIINQHASTNATLAGPRDEFMLTTLYQLSVDSTASRGTRPRRQSIMDAPKKKVKVRLGRSKSAVNVSTSRREQQVPPPPPPPKFVQQEQLDLSSSTERAIISPRKAATPQSTKAPAAGASSPAPLRRSVSMLPPGKRRHSIRAFWNRRARTPQEEAHVPNAIQGFYDKFARDNETRNEKHRWWHRLLLSKCIIPDSTFRFWWLALLHVNLMANWMIIPLQLAFPLFDRSTWYVVFVNAALDLVLFADMYVSANLAFTHEAELVTAPIKSCPRYFRSFAFVFDLLCALPYAIFTSNVHPSLPRVPRLLRVIIMRGHLRELSHHFQISKRVKLVAALALLMMVLHFGACMHFSITHLERYGSNATSTWLPSDDLDVQTLPANDTSGSGLMFVTADHVSISAKAVRRVALMQYLRSLYFAATMVTTLGKTIEPRDDRQYLLGVVFMAVGSLIFAVSIDNVQKRFTTSAFEQKEFLATRSRIEQFLRSQNAPVDVYQRVNAFLDFWWSSHCGTIIGEVLSELPDSIKRPVLKSICRPALQTLSLLHGVRPVLKHLEEAFVDNVRFILYGQGEIIYRQGDYASGLFFLLEGEVCIVPADGVPRRVIRGGFFGTASLHLSETSVSYAERMTATSGCILLFMSREHLDVMHQTFPMLSMALKSLEKRLGEPKMAKGSEIVLDDRALSTASPQHSVAPPSRLQVLVSNVLEYIEHLDFDPDVWTTIAWRCVVFGLMSIQCFKVIFDACFGVVATARSDAMTVLIELFFVMDMFFQLHVGYYRYGDKIMDRRLIRRRYLCSFDFAVDVCALAPLFALNWMLPVRLDVLNLNKLVRLLKVPQQFAMIEIQYLNRTLELRLAKLLFYASFLSHTYGCLWACMATLESLESIDSTPGARVWLPPVKLQNASTSLRYLASFYWSLGLMTASYDGELPKTPAQCAFSIIILISGFALLTYVIGNLLDVMELIDADNRDFNAKLNSLRHFLNHFRLPPSIEDKIKTYFFFKRFHTVTQEHVLERCLPPSLLTDIRLVHLQPMIMKVAFLAGMEASVTRMLVSQFVQVLIVKDHSVCRYGEEGNDMYFVFTGVLDILVPTATLRLSAANVDPFKVGGPAPASSASTSKTASMTNNLASTFVRMGSQQAAHLKKVNELTAGSYFGEVALFTTKPRSAQVRSRTSCVLYKLSKSSLEVVFERYPEWKKKVLRIVSIQQEQQRLRNAFMEEQQSATANMNGAKKLSQLDVLDLGHKSNDGSVSTAMGSRRKRSSRRMLRRVSSQAPSADAVADMRNRKRRSPLVEALVDGMNVQSGFHLAWLYLMALTTVYMAVLVPYRISLDHLTRLTPVPVLARTLELVCEMLFGLDIWVQSNIRDNSESMELYEQHAHVAYKRDRMLWDVLAAFPVDHFLSDFYASPWLRLNRCFKVLNLQHFFKEIHRSSVAYERHRLQTLWVLYAIIMFWCACAYFSLAKVGGDGSGWDQWAPPAELAIADAEDMPQTRVVALRVLRSCFLAVTMFVKRGKTFMPTHELDLVFGIAAAFVGVVAMAILLGEGAHLFISYIGNEVEFRKSHIAVDTFLERWRVSSSLRARAHAFLASHWSSHRGVNYQSILDETPPAIRTESVLYVAQLPLEAFIKDVFRPITKYGNAMDREIEMLMRTLAQHLKFEGYPRDENVIVEGSISQAMYFVVKGNLLATSAAHAALWSNARLGKGDYFGDKGLLGYSVSAFTVKTQRACDLLSLSSEALLQVILSRPIYQAALSIVVEAYRLVCMRLLTGTSVIEVTDVEWAEMLFHVLSKRKAQWNAHTQAAGPGAAPYQPHEAFKELQRPEHCCEAFYMMLKLIVAQSAVGSNSGRTMSIRSASAAQLDSLPLLNGTSAGLYNSAHNTSSQRSQVRGHGG</sequence>
<feature type="transmembrane region" description="Helical" evidence="10">
    <location>
        <begin position="654"/>
        <end position="677"/>
    </location>
</feature>
<dbReference type="InterPro" id="IPR018488">
    <property type="entry name" value="cNMP-bd_CS"/>
</dbReference>
<evidence type="ECO:0000256" key="1">
    <source>
        <dbReference type="ARBA" id="ARBA00004141"/>
    </source>
</evidence>
<evidence type="ECO:0000256" key="8">
    <source>
        <dbReference type="ARBA" id="ARBA00023303"/>
    </source>
</evidence>
<feature type="transmembrane region" description="Helical" evidence="10">
    <location>
        <begin position="1200"/>
        <end position="1221"/>
    </location>
</feature>
<keyword evidence="6 10" id="KW-0472">Membrane</keyword>
<feature type="transmembrane region" description="Helical" evidence="10">
    <location>
        <begin position="1100"/>
        <end position="1121"/>
    </location>
</feature>
<dbReference type="Gene3D" id="1.10.287.70">
    <property type="match status" value="4"/>
</dbReference>
<evidence type="ECO:0000256" key="3">
    <source>
        <dbReference type="ARBA" id="ARBA00022692"/>
    </source>
</evidence>
<evidence type="ECO:0000256" key="2">
    <source>
        <dbReference type="ARBA" id="ARBA00022448"/>
    </source>
</evidence>
<keyword evidence="3 10" id="KW-0812">Transmembrane</keyword>
<dbReference type="SUPFAM" id="SSF51206">
    <property type="entry name" value="cAMP-binding domain-like"/>
    <property type="match status" value="4"/>
</dbReference>
<dbReference type="GO" id="GO:0044877">
    <property type="term" value="F:protein-containing complex binding"/>
    <property type="evidence" value="ECO:0007669"/>
    <property type="project" value="TreeGrafter"/>
</dbReference>
<evidence type="ECO:0000313" key="13">
    <source>
        <dbReference type="Proteomes" id="UP001146120"/>
    </source>
</evidence>
<feature type="transmembrane region" description="Helical" evidence="10">
    <location>
        <begin position="1069"/>
        <end position="1088"/>
    </location>
</feature>
<feature type="transmembrane region" description="Helical" evidence="10">
    <location>
        <begin position="2170"/>
        <end position="2188"/>
    </location>
</feature>
<dbReference type="Gene3D" id="1.10.287.630">
    <property type="entry name" value="Helix hairpin bin"/>
    <property type="match status" value="2"/>
</dbReference>
<evidence type="ECO:0000256" key="5">
    <source>
        <dbReference type="ARBA" id="ARBA00023065"/>
    </source>
</evidence>
<feature type="region of interest" description="Disordered" evidence="9">
    <location>
        <begin position="901"/>
        <end position="1002"/>
    </location>
</feature>
<feature type="compositionally biased region" description="Low complexity" evidence="9">
    <location>
        <begin position="983"/>
        <end position="993"/>
    </location>
</feature>
<reference evidence="12" key="1">
    <citation type="submission" date="2022-11" db="EMBL/GenBank/DDBJ databases">
        <authorList>
            <person name="Morgan W.R."/>
            <person name="Tartar A."/>
        </authorList>
    </citation>
    <scope>NUCLEOTIDE SEQUENCE</scope>
    <source>
        <strain evidence="12">ARSEF 373</strain>
    </source>
</reference>
<dbReference type="Pfam" id="PF00520">
    <property type="entry name" value="Ion_trans"/>
    <property type="match status" value="3"/>
</dbReference>
<dbReference type="Gene3D" id="2.60.120.10">
    <property type="entry name" value="Jelly Rolls"/>
    <property type="match status" value="4"/>
</dbReference>
<keyword evidence="2" id="KW-0813">Transport</keyword>
<feature type="domain" description="Cyclic nucleotide-binding" evidence="11">
    <location>
        <begin position="2511"/>
        <end position="2604"/>
    </location>
</feature>
<dbReference type="SMART" id="SM00100">
    <property type="entry name" value="cNMP"/>
    <property type="match status" value="4"/>
</dbReference>
<dbReference type="EMBL" id="DAKRPA010000408">
    <property type="protein sequence ID" value="DAZ92647.1"/>
    <property type="molecule type" value="Genomic_DNA"/>
</dbReference>
<keyword evidence="8" id="KW-0407">Ion channel</keyword>
<organism evidence="12 13">
    <name type="scientific">Lagenidium giganteum</name>
    <dbReference type="NCBI Taxonomy" id="4803"/>
    <lineage>
        <taxon>Eukaryota</taxon>
        <taxon>Sar</taxon>
        <taxon>Stramenopiles</taxon>
        <taxon>Oomycota</taxon>
        <taxon>Peronosporomycetes</taxon>
        <taxon>Pythiales</taxon>
        <taxon>Pythiaceae</taxon>
    </lineage>
</organism>
<dbReference type="InterPro" id="IPR005821">
    <property type="entry name" value="Ion_trans_dom"/>
</dbReference>
<dbReference type="Proteomes" id="UP001146120">
    <property type="component" value="Unassembled WGS sequence"/>
</dbReference>
<feature type="transmembrane region" description="Helical" evidence="10">
    <location>
        <begin position="1620"/>
        <end position="1641"/>
    </location>
</feature>
<dbReference type="PANTHER" id="PTHR45638">
    <property type="entry name" value="CYCLIC NUCLEOTIDE-GATED CATION CHANNEL SUBUNIT A"/>
    <property type="match status" value="1"/>
</dbReference>
<dbReference type="PROSITE" id="PS00889">
    <property type="entry name" value="CNMP_BINDING_2"/>
    <property type="match status" value="2"/>
</dbReference>
<evidence type="ECO:0000256" key="9">
    <source>
        <dbReference type="SAM" id="MobiDB-lite"/>
    </source>
</evidence>
<dbReference type="PANTHER" id="PTHR45638:SF11">
    <property type="entry name" value="CYCLIC NUCLEOTIDE-GATED CATION CHANNEL SUBUNIT A"/>
    <property type="match status" value="1"/>
</dbReference>
<dbReference type="InterPro" id="IPR018490">
    <property type="entry name" value="cNMP-bd_dom_sf"/>
</dbReference>
<feature type="compositionally biased region" description="Basic and acidic residues" evidence="9">
    <location>
        <begin position="88"/>
        <end position="103"/>
    </location>
</feature>
<feature type="region of interest" description="Disordered" evidence="9">
    <location>
        <begin position="10"/>
        <end position="69"/>
    </location>
</feature>
<feature type="compositionally biased region" description="Basic residues" evidence="9">
    <location>
        <begin position="2118"/>
        <end position="2129"/>
    </location>
</feature>
<feature type="domain" description="Cyclic nucleotide-binding" evidence="11">
    <location>
        <begin position="1902"/>
        <end position="2060"/>
    </location>
</feature>
<feature type="transmembrane region" description="Helical" evidence="10">
    <location>
        <begin position="2384"/>
        <end position="2404"/>
    </location>
</feature>
<dbReference type="InterPro" id="IPR050866">
    <property type="entry name" value="CNG_cation_channel"/>
</dbReference>
<feature type="transmembrane region" description="Helical" evidence="10">
    <location>
        <begin position="1662"/>
        <end position="1681"/>
    </location>
</feature>
<feature type="transmembrane region" description="Helical" evidence="10">
    <location>
        <begin position="1305"/>
        <end position="1323"/>
    </location>
</feature>
<proteinExistence type="predicted"/>
<dbReference type="PROSITE" id="PS50042">
    <property type="entry name" value="CNMP_BINDING_3"/>
    <property type="match status" value="4"/>
</dbReference>
<evidence type="ECO:0000256" key="4">
    <source>
        <dbReference type="ARBA" id="ARBA00022989"/>
    </source>
</evidence>
<dbReference type="PROSITE" id="PS00888">
    <property type="entry name" value="CNMP_BINDING_1"/>
    <property type="match status" value="1"/>
</dbReference>
<comment type="caution">
    <text evidence="12">The sequence shown here is derived from an EMBL/GenBank/DDBJ whole genome shotgun (WGS) entry which is preliminary data.</text>
</comment>
<dbReference type="GO" id="GO:0016020">
    <property type="term" value="C:membrane"/>
    <property type="evidence" value="ECO:0007669"/>
    <property type="project" value="UniProtKB-SubCell"/>
</dbReference>
<dbReference type="SUPFAM" id="SSF81324">
    <property type="entry name" value="Voltage-gated potassium channels"/>
    <property type="match status" value="4"/>
</dbReference>
<feature type="region of interest" description="Disordered" evidence="9">
    <location>
        <begin position="2108"/>
        <end position="2146"/>
    </location>
</feature>
<evidence type="ECO:0000256" key="10">
    <source>
        <dbReference type="SAM" id="Phobius"/>
    </source>
</evidence>
<feature type="transmembrane region" description="Helical" evidence="10">
    <location>
        <begin position="624"/>
        <end position="642"/>
    </location>
</feature>
<protein>
    <recommendedName>
        <fullName evidence="11">Cyclic nucleotide-binding domain-containing protein</fullName>
    </recommendedName>
</protein>
<feature type="transmembrane region" description="Helical" evidence="10">
    <location>
        <begin position="2356"/>
        <end position="2372"/>
    </location>
</feature>
<feature type="transmembrane region" description="Helical" evidence="10">
    <location>
        <begin position="443"/>
        <end position="467"/>
    </location>
</feature>
<feature type="domain" description="Cyclic nucleotide-binding" evidence="11">
    <location>
        <begin position="1424"/>
        <end position="1509"/>
    </location>
</feature>
<feature type="compositionally biased region" description="Polar residues" evidence="9">
    <location>
        <begin position="955"/>
        <end position="966"/>
    </location>
</feature>
<feature type="domain" description="Cyclic nucleotide-binding" evidence="11">
    <location>
        <begin position="756"/>
        <end position="854"/>
    </location>
</feature>
<keyword evidence="5" id="KW-0406">Ion transport</keyword>
<evidence type="ECO:0000256" key="6">
    <source>
        <dbReference type="ARBA" id="ARBA00023136"/>
    </source>
</evidence>
<evidence type="ECO:0000256" key="7">
    <source>
        <dbReference type="ARBA" id="ARBA00023286"/>
    </source>
</evidence>
<dbReference type="Pfam" id="PF00027">
    <property type="entry name" value="cNMP_binding"/>
    <property type="match status" value="4"/>
</dbReference>
<reference evidence="12" key="2">
    <citation type="journal article" date="2023" name="Microbiol Resour">
        <title>Decontamination and Annotation of the Draft Genome Sequence of the Oomycete Lagenidium giganteum ARSEF 373.</title>
        <authorList>
            <person name="Morgan W.R."/>
            <person name="Tartar A."/>
        </authorList>
    </citation>
    <scope>NUCLEOTIDE SEQUENCE</scope>
    <source>
        <strain evidence="12">ARSEF 373</strain>
    </source>
</reference>
<evidence type="ECO:0000259" key="11">
    <source>
        <dbReference type="PROSITE" id="PS50042"/>
    </source>
</evidence>
<feature type="region of interest" description="Disordered" evidence="9">
    <location>
        <begin position="81"/>
        <end position="103"/>
    </location>
</feature>
<gene>
    <name evidence="12" type="ORF">N0F65_000592</name>
</gene>
<keyword evidence="4 10" id="KW-1133">Transmembrane helix</keyword>